<name>A0A813EUN9_POLGL</name>
<evidence type="ECO:0000313" key="2">
    <source>
        <dbReference type="EMBL" id="CAE8602389.1"/>
    </source>
</evidence>
<proteinExistence type="predicted"/>
<dbReference type="EMBL" id="CAJNNV010014260">
    <property type="protein sequence ID" value="CAE8602389.1"/>
    <property type="molecule type" value="Genomic_DNA"/>
</dbReference>
<dbReference type="GO" id="GO:0004523">
    <property type="term" value="F:RNA-DNA hybrid ribonuclease activity"/>
    <property type="evidence" value="ECO:0007669"/>
    <property type="project" value="InterPro"/>
</dbReference>
<dbReference type="Proteomes" id="UP000654075">
    <property type="component" value="Unassembled WGS sequence"/>
</dbReference>
<gene>
    <name evidence="2" type="ORF">PGLA1383_LOCUS20630</name>
</gene>
<protein>
    <recommendedName>
        <fullName evidence="1">RNase H type-1 domain-containing protein</fullName>
    </recommendedName>
</protein>
<dbReference type="InterPro" id="IPR002156">
    <property type="entry name" value="RNaseH_domain"/>
</dbReference>
<reference evidence="2" key="1">
    <citation type="submission" date="2021-02" db="EMBL/GenBank/DDBJ databases">
        <authorList>
            <person name="Dougan E. K."/>
            <person name="Rhodes N."/>
            <person name="Thang M."/>
            <person name="Chan C."/>
        </authorList>
    </citation>
    <scope>NUCLEOTIDE SEQUENCE</scope>
</reference>
<organism evidence="2 3">
    <name type="scientific">Polarella glacialis</name>
    <name type="common">Dinoflagellate</name>
    <dbReference type="NCBI Taxonomy" id="89957"/>
    <lineage>
        <taxon>Eukaryota</taxon>
        <taxon>Sar</taxon>
        <taxon>Alveolata</taxon>
        <taxon>Dinophyceae</taxon>
        <taxon>Suessiales</taxon>
        <taxon>Suessiaceae</taxon>
        <taxon>Polarella</taxon>
    </lineage>
</organism>
<dbReference type="InterPro" id="IPR036397">
    <property type="entry name" value="RNaseH_sf"/>
</dbReference>
<keyword evidence="3" id="KW-1185">Reference proteome</keyword>
<evidence type="ECO:0000313" key="3">
    <source>
        <dbReference type="Proteomes" id="UP000654075"/>
    </source>
</evidence>
<accession>A0A813EUN9</accession>
<dbReference type="SUPFAM" id="SSF53098">
    <property type="entry name" value="Ribonuclease H-like"/>
    <property type="match status" value="1"/>
</dbReference>
<dbReference type="InterPro" id="IPR012337">
    <property type="entry name" value="RNaseH-like_sf"/>
</dbReference>
<dbReference type="PROSITE" id="PS50879">
    <property type="entry name" value="RNASE_H_1"/>
    <property type="match status" value="1"/>
</dbReference>
<evidence type="ECO:0000259" key="1">
    <source>
        <dbReference type="PROSITE" id="PS50879"/>
    </source>
</evidence>
<comment type="caution">
    <text evidence="2">The sequence shown here is derived from an EMBL/GenBank/DDBJ whole genome shotgun (WGS) entry which is preliminary data.</text>
</comment>
<dbReference type="AlphaFoldDB" id="A0A813EUN9"/>
<dbReference type="GO" id="GO:0003676">
    <property type="term" value="F:nucleic acid binding"/>
    <property type="evidence" value="ECO:0007669"/>
    <property type="project" value="InterPro"/>
</dbReference>
<feature type="domain" description="RNase H type-1" evidence="1">
    <location>
        <begin position="115"/>
        <end position="267"/>
    </location>
</feature>
<dbReference type="Gene3D" id="3.30.420.10">
    <property type="entry name" value="Ribonuclease H-like superfamily/Ribonuclease H"/>
    <property type="match status" value="1"/>
</dbReference>
<sequence>MARRDLLLLGVFGALTELQKPKGLPIPCCPKCGASAKATFEHQVWECPWTKALDDPRIQATDGLCSEAKAGFERQAGFWMRGLVPWDWTFGRVAEHALNSKTRIFGPWSNGVWVLPDQAIAATDGSGGEHSADPRLRRVGWGAVVSTAYAVWLIAWASGGVQGTQTVPRAELQALVWLAQNTSGTVDVAIDAAYVVKGVAKGPRFVHDNHMDLWSALWSAMRNRVGKINAFWTKAHCSLDQLEQGLAITWAFVLNHVADQLADEASEKAQLPAAVVDIVRWIDARASKVQSRLLAASMLWLPDNPDTEVAPVPDSPLQVSKTAVVQDLIGLSDHCVVKKAAVLWCSKCNTSIASSRPIETIRKWLAITCNKKDYAHHPELGKFVMHCSHVPSTYRGVHFCASCGGWKVHKSVKLGKECPGKPTAAGKSFLAAIKKGVLPLGITAWPVY</sequence>